<comment type="caution">
    <text evidence="1">The sequence shown here is derived from an EMBL/GenBank/DDBJ whole genome shotgun (WGS) entry which is preliminary data.</text>
</comment>
<dbReference type="Proteomes" id="UP000253250">
    <property type="component" value="Unassembled WGS sequence"/>
</dbReference>
<dbReference type="EMBL" id="PSYR01000002">
    <property type="protein sequence ID" value="RCN56157.1"/>
    <property type="molecule type" value="Genomic_DNA"/>
</dbReference>
<sequence>MGNTIRSEEPIMSKSQRFPKIVARGLLILTGTSLLAGCFFAPPGDYEHRGCYQCGDYHYHYDHRDHHDDRGDD</sequence>
<proteinExistence type="predicted"/>
<keyword evidence="2" id="KW-1185">Reference proteome</keyword>
<dbReference type="AlphaFoldDB" id="A0A1C2G4B0"/>
<name>A0A1C2G4B0_9GAMM</name>
<gene>
    <name evidence="1" type="ORF">C4900_09860</name>
</gene>
<reference evidence="1 2" key="1">
    <citation type="submission" date="2018-02" db="EMBL/GenBank/DDBJ databases">
        <title>Insights into the biology of acidophilic members of the Acidiferrobacteraceae family derived from comparative genomic analyses.</title>
        <authorList>
            <person name="Issotta F."/>
            <person name="Thyssen C."/>
            <person name="Mena C."/>
            <person name="Moya A."/>
            <person name="Bellenberg S."/>
            <person name="Sproer C."/>
            <person name="Covarrubias P.C."/>
            <person name="Sand W."/>
            <person name="Quatrini R."/>
            <person name="Vera M."/>
        </authorList>
    </citation>
    <scope>NUCLEOTIDE SEQUENCE [LARGE SCALE GENOMIC DNA]</scope>
    <source>
        <strain evidence="2">m-1</strain>
    </source>
</reference>
<evidence type="ECO:0000313" key="2">
    <source>
        <dbReference type="Proteomes" id="UP000253250"/>
    </source>
</evidence>
<protein>
    <submittedName>
        <fullName evidence="1">Uncharacterized protein</fullName>
    </submittedName>
</protein>
<evidence type="ECO:0000313" key="1">
    <source>
        <dbReference type="EMBL" id="RCN56157.1"/>
    </source>
</evidence>
<accession>A0A1C2G4B0</accession>
<organism evidence="1 2">
    <name type="scientific">Acidiferrobacter thiooxydans</name>
    <dbReference type="NCBI Taxonomy" id="163359"/>
    <lineage>
        <taxon>Bacteria</taxon>
        <taxon>Pseudomonadati</taxon>
        <taxon>Pseudomonadota</taxon>
        <taxon>Gammaproteobacteria</taxon>
        <taxon>Acidiferrobacterales</taxon>
        <taxon>Acidiferrobacteraceae</taxon>
        <taxon>Acidiferrobacter</taxon>
    </lineage>
</organism>